<name>A0ABP8K3H2_9BACT</name>
<evidence type="ECO:0000259" key="7">
    <source>
        <dbReference type="PROSITE" id="PS51918"/>
    </source>
</evidence>
<feature type="domain" description="Radical SAM core" evidence="7">
    <location>
        <begin position="352"/>
        <end position="568"/>
    </location>
</feature>
<dbReference type="Pfam" id="PF04055">
    <property type="entry name" value="Radical_SAM"/>
    <property type="match status" value="1"/>
</dbReference>
<dbReference type="SFLD" id="SFLDG01082">
    <property type="entry name" value="B12-binding_domain_containing"/>
    <property type="match status" value="1"/>
</dbReference>
<dbReference type="PANTHER" id="PTHR43409">
    <property type="entry name" value="ANAEROBIC MAGNESIUM-PROTOPORPHYRIN IX MONOMETHYL ESTER CYCLASE-RELATED"/>
    <property type="match status" value="1"/>
</dbReference>
<proteinExistence type="predicted"/>
<dbReference type="InterPro" id="IPR006638">
    <property type="entry name" value="Elp3/MiaA/NifB-like_rSAM"/>
</dbReference>
<evidence type="ECO:0000256" key="4">
    <source>
        <dbReference type="ARBA" id="ARBA00023004"/>
    </source>
</evidence>
<dbReference type="InterPro" id="IPR006158">
    <property type="entry name" value="Cobalamin-bd"/>
</dbReference>
<dbReference type="Gene3D" id="3.20.20.70">
    <property type="entry name" value="Aldolase class I"/>
    <property type="match status" value="1"/>
</dbReference>
<dbReference type="PROSITE" id="PS51918">
    <property type="entry name" value="RADICAL_SAM"/>
    <property type="match status" value="1"/>
</dbReference>
<keyword evidence="9" id="KW-1185">Reference proteome</keyword>
<comment type="caution">
    <text evidence="8">The sequence shown here is derived from an EMBL/GenBank/DDBJ whole genome shotgun (WGS) entry which is preliminary data.</text>
</comment>
<sequence length="741" mass="83798">MFRIPIDAALKQKILLITPPFTQLNTPYPATAYLKGFLNTKGYESRQADLGIDVILAVFSANGLTALFDALEAAEAELSENSYRIYSLKDDYISTIGPVIRFLQNKNPTLAHSICDRTYLPEASRFNDLEELDWAFGTMGIHDKARHLATLYLEDLADLITEAVDPHFGFSRYAERLGRSATSFDELHEALQASNTLISATLLRLLDQQLQQWQPDVVCLTVPFPGNLFGTLKCGQYIKQHYPHIAVVMGGGYANTELRSLKEPRVFDYVDYISLDDGEAPLQNLLEYLAGDRNQNQLKRIIARTEGVVTYYNGAKERDVPQRETGTPDYRDLRLPDYLSVIEVVNPMHRLWSDGRWNKLTLAHGCYWGKCSFCDITLDYIKRYEPLTASLLCDRIEEIIEQTGQNGFHFVDEAAPPALMRDLALEIIRRKLTVVWWTNIRFETSFTHDLCQLLKASGCIAVSGGLEVASDRLLERMKKGVTVAQVARVADAFTQAGIMVHAYLMYGFPTQTVQETVDSLEMVRQLFMNGVVQSGFWHRFAMTAHSPVGLHPAEFDVMRVGPEFGGFADNDLDHDDPLGANHDLFAEGLRKSLFNYMHGVCFEYPLQQWFDFKIPPTTIPPRYIEKSLKQVPDKAPRPNALAVWLGNVPALEVVDVTKGKKTVIAAELTFYNKQQDWVLQTSVPVGQWLAEVLPPLRIGRQEPVSFQQLKAAYEEAGLNRFEEFMSSSTWEELRTNGLLIV</sequence>
<dbReference type="SFLD" id="SFLDS00029">
    <property type="entry name" value="Radical_SAM"/>
    <property type="match status" value="1"/>
</dbReference>
<comment type="cofactor">
    <cofactor evidence="1">
        <name>[4Fe-4S] cluster</name>
        <dbReference type="ChEBI" id="CHEBI:49883"/>
    </cofactor>
</comment>
<dbReference type="InterPro" id="IPR007197">
    <property type="entry name" value="rSAM"/>
</dbReference>
<evidence type="ECO:0000256" key="2">
    <source>
        <dbReference type="ARBA" id="ARBA00022691"/>
    </source>
</evidence>
<organism evidence="8 9">
    <name type="scientific">Nibrella viscosa</name>
    <dbReference type="NCBI Taxonomy" id="1084524"/>
    <lineage>
        <taxon>Bacteria</taxon>
        <taxon>Pseudomonadati</taxon>
        <taxon>Bacteroidota</taxon>
        <taxon>Cytophagia</taxon>
        <taxon>Cytophagales</taxon>
        <taxon>Spirosomataceae</taxon>
        <taxon>Nibrella</taxon>
    </lineage>
</organism>
<dbReference type="Proteomes" id="UP001500936">
    <property type="component" value="Unassembled WGS sequence"/>
</dbReference>
<dbReference type="InterPro" id="IPR058240">
    <property type="entry name" value="rSAM_sf"/>
</dbReference>
<evidence type="ECO:0000259" key="6">
    <source>
        <dbReference type="PROSITE" id="PS51332"/>
    </source>
</evidence>
<dbReference type="PANTHER" id="PTHR43409:SF7">
    <property type="entry name" value="BLL1977 PROTEIN"/>
    <property type="match status" value="1"/>
</dbReference>
<evidence type="ECO:0000256" key="5">
    <source>
        <dbReference type="ARBA" id="ARBA00023014"/>
    </source>
</evidence>
<feature type="domain" description="B12-binding" evidence="6">
    <location>
        <begin position="154"/>
        <end position="296"/>
    </location>
</feature>
<dbReference type="PROSITE" id="PS51332">
    <property type="entry name" value="B12_BINDING"/>
    <property type="match status" value="1"/>
</dbReference>
<keyword evidence="4" id="KW-0408">Iron</keyword>
<keyword evidence="3" id="KW-0479">Metal-binding</keyword>
<evidence type="ECO:0000256" key="3">
    <source>
        <dbReference type="ARBA" id="ARBA00022723"/>
    </source>
</evidence>
<dbReference type="InterPro" id="IPR051198">
    <property type="entry name" value="BchE-like"/>
</dbReference>
<accession>A0ABP8K3H2</accession>
<reference evidence="9" key="1">
    <citation type="journal article" date="2019" name="Int. J. Syst. Evol. Microbiol.">
        <title>The Global Catalogue of Microorganisms (GCM) 10K type strain sequencing project: providing services to taxonomists for standard genome sequencing and annotation.</title>
        <authorList>
            <consortium name="The Broad Institute Genomics Platform"/>
            <consortium name="The Broad Institute Genome Sequencing Center for Infectious Disease"/>
            <person name="Wu L."/>
            <person name="Ma J."/>
        </authorList>
    </citation>
    <scope>NUCLEOTIDE SEQUENCE [LARGE SCALE GENOMIC DNA]</scope>
    <source>
        <strain evidence="9">JCM 17925</strain>
    </source>
</reference>
<keyword evidence="5" id="KW-0411">Iron-sulfur</keyword>
<keyword evidence="2" id="KW-0949">S-adenosyl-L-methionine</keyword>
<evidence type="ECO:0000313" key="8">
    <source>
        <dbReference type="EMBL" id="GAA4400040.1"/>
    </source>
</evidence>
<protein>
    <submittedName>
        <fullName evidence="8">Radical SAM protein</fullName>
    </submittedName>
</protein>
<dbReference type="SMART" id="SM00729">
    <property type="entry name" value="Elp3"/>
    <property type="match status" value="1"/>
</dbReference>
<dbReference type="EMBL" id="BAABHB010000002">
    <property type="protein sequence ID" value="GAA4400040.1"/>
    <property type="molecule type" value="Genomic_DNA"/>
</dbReference>
<evidence type="ECO:0000256" key="1">
    <source>
        <dbReference type="ARBA" id="ARBA00001966"/>
    </source>
</evidence>
<dbReference type="InterPro" id="IPR013785">
    <property type="entry name" value="Aldolase_TIM"/>
</dbReference>
<evidence type="ECO:0000313" key="9">
    <source>
        <dbReference type="Proteomes" id="UP001500936"/>
    </source>
</evidence>
<dbReference type="SUPFAM" id="SSF102114">
    <property type="entry name" value="Radical SAM enzymes"/>
    <property type="match status" value="1"/>
</dbReference>
<gene>
    <name evidence="8" type="ORF">GCM10023187_12740</name>
</gene>